<organism evidence="2">
    <name type="scientific">Anopheles braziliensis</name>
    <dbReference type="NCBI Taxonomy" id="58242"/>
    <lineage>
        <taxon>Eukaryota</taxon>
        <taxon>Metazoa</taxon>
        <taxon>Ecdysozoa</taxon>
        <taxon>Arthropoda</taxon>
        <taxon>Hexapoda</taxon>
        <taxon>Insecta</taxon>
        <taxon>Pterygota</taxon>
        <taxon>Neoptera</taxon>
        <taxon>Endopterygota</taxon>
        <taxon>Diptera</taxon>
        <taxon>Nematocera</taxon>
        <taxon>Culicoidea</taxon>
        <taxon>Culicidae</taxon>
        <taxon>Anophelinae</taxon>
        <taxon>Anopheles</taxon>
    </lineage>
</organism>
<feature type="signal peptide" evidence="1">
    <location>
        <begin position="1"/>
        <end position="28"/>
    </location>
</feature>
<dbReference type="AlphaFoldDB" id="A0A2M3ZRB3"/>
<proteinExistence type="predicted"/>
<keyword evidence="1" id="KW-0732">Signal</keyword>
<dbReference type="EMBL" id="GGFM01010345">
    <property type="protein sequence ID" value="MBW31096.1"/>
    <property type="molecule type" value="Transcribed_RNA"/>
</dbReference>
<reference evidence="2" key="1">
    <citation type="submission" date="2018-01" db="EMBL/GenBank/DDBJ databases">
        <title>An insight into the sialome of Amazonian anophelines.</title>
        <authorList>
            <person name="Ribeiro J.M."/>
            <person name="Scarpassa V."/>
            <person name="Calvo E."/>
        </authorList>
    </citation>
    <scope>NUCLEOTIDE SEQUENCE</scope>
    <source>
        <tissue evidence="2">Salivary glands</tissue>
    </source>
</reference>
<evidence type="ECO:0000256" key="1">
    <source>
        <dbReference type="SAM" id="SignalP"/>
    </source>
</evidence>
<evidence type="ECO:0000313" key="2">
    <source>
        <dbReference type="EMBL" id="MBW31096.1"/>
    </source>
</evidence>
<feature type="chain" id="PRO_5014623628" evidence="1">
    <location>
        <begin position="29"/>
        <end position="67"/>
    </location>
</feature>
<protein>
    <submittedName>
        <fullName evidence="2">Putative secreted peptide</fullName>
    </submittedName>
</protein>
<sequence>MMLESFRLEFYEFLFLLLNFICSTRVMRDCISHQAHTINQFPQRTISRLWTVAIRAQVSLMVESKVH</sequence>
<name>A0A2M3ZRB3_9DIPT</name>
<accession>A0A2M3ZRB3</accession>